<evidence type="ECO:0000259" key="2">
    <source>
        <dbReference type="SMART" id="SM01175"/>
    </source>
</evidence>
<organism evidence="3 4">
    <name type="scientific">Stichopus japonicus</name>
    <name type="common">Sea cucumber</name>
    <dbReference type="NCBI Taxonomy" id="307972"/>
    <lineage>
        <taxon>Eukaryota</taxon>
        <taxon>Metazoa</taxon>
        <taxon>Echinodermata</taxon>
        <taxon>Eleutherozoa</taxon>
        <taxon>Echinozoa</taxon>
        <taxon>Holothuroidea</taxon>
        <taxon>Aspidochirotacea</taxon>
        <taxon>Aspidochirotida</taxon>
        <taxon>Stichopodidae</taxon>
        <taxon>Apostichopus</taxon>
    </lineage>
</organism>
<evidence type="ECO:0000256" key="1">
    <source>
        <dbReference type="ARBA" id="ARBA00023006"/>
    </source>
</evidence>
<keyword evidence="4" id="KW-1185">Reference proteome</keyword>
<sequence length="322" mass="37197">MDISTVSSFFSLLHYLDADLQRGLSSKGLIYSDNANQIHSENNSHLSAESIALSLLKKFSLKHLPRASELEWMVSEKDAPQAMRLRGNMEWAPPRAQLIFNIHPIPKRKLIIAKQNYRCAGCGMKIERGFLKRLRYCHYLGKFFCQCCHTTNTTIIPSRILRKWDFTKMAVSNFSLEFLRKIHSDPLFNIGDINPHLYRKVKTLQNCQELRSQLFSLKDFIRTCRLSDRFVKPKVSSVRCAGMNVMSYFHLSYRKLFSVQNVVLVIIGPVLTLRQIVQNVSGSKGGKYFWHKFLRVKIAVSLPPDQEHLKMVPADRSREGTF</sequence>
<dbReference type="GO" id="GO:1901981">
    <property type="term" value="F:phosphatidylinositol phosphate binding"/>
    <property type="evidence" value="ECO:0007669"/>
    <property type="project" value="TreeGrafter"/>
</dbReference>
<dbReference type="GO" id="GO:0006914">
    <property type="term" value="P:autophagy"/>
    <property type="evidence" value="ECO:0007669"/>
    <property type="project" value="UniProtKB-KW"/>
</dbReference>
<proteinExistence type="predicted"/>
<protein>
    <submittedName>
        <fullName evidence="3">Putative run domain Beclin-1 interacting and cysteine-rich containing protein isoform X2</fullName>
    </submittedName>
</protein>
<evidence type="ECO:0000313" key="3">
    <source>
        <dbReference type="EMBL" id="PIK35737.1"/>
    </source>
</evidence>
<dbReference type="SMART" id="SM01175">
    <property type="entry name" value="DUF4206"/>
    <property type="match status" value="1"/>
</dbReference>
<evidence type="ECO:0000313" key="4">
    <source>
        <dbReference type="Proteomes" id="UP000230750"/>
    </source>
</evidence>
<dbReference type="OrthoDB" id="10067503at2759"/>
<name>A0A2G8JJ16_STIJA</name>
<dbReference type="Proteomes" id="UP000230750">
    <property type="component" value="Unassembled WGS sequence"/>
</dbReference>
<dbReference type="InterPro" id="IPR025258">
    <property type="entry name" value="RH_dom"/>
</dbReference>
<dbReference type="PANTHER" id="PTHR45971">
    <property type="entry name" value="PHOX (PX) DOMAIN-CONTAINING PROTEIN"/>
    <property type="match status" value="1"/>
</dbReference>
<dbReference type="InterPro" id="IPR052428">
    <property type="entry name" value="Autophagy_HostDef_Reg"/>
</dbReference>
<dbReference type="AlphaFoldDB" id="A0A2G8JJ16"/>
<accession>A0A2G8JJ16</accession>
<dbReference type="STRING" id="307972.A0A2G8JJ16"/>
<dbReference type="EMBL" id="MRZV01001825">
    <property type="protein sequence ID" value="PIK35737.1"/>
    <property type="molecule type" value="Genomic_DNA"/>
</dbReference>
<dbReference type="Pfam" id="PF21054">
    <property type="entry name" value="RUBC_PIKBD"/>
    <property type="match status" value="1"/>
</dbReference>
<dbReference type="Pfam" id="PF13901">
    <property type="entry name" value="RH_dom"/>
    <property type="match status" value="1"/>
</dbReference>
<keyword evidence="1" id="KW-0072">Autophagy</keyword>
<gene>
    <name evidence="3" type="ORF">BSL78_27433</name>
</gene>
<comment type="caution">
    <text evidence="3">The sequence shown here is derived from an EMBL/GenBank/DDBJ whole genome shotgun (WGS) entry which is preliminary data.</text>
</comment>
<dbReference type="InterPro" id="IPR048569">
    <property type="entry name" value="RUBC_PIKBD"/>
</dbReference>
<feature type="domain" description="Rubicon Homology" evidence="2">
    <location>
        <begin position="135"/>
        <end position="275"/>
    </location>
</feature>
<reference evidence="3 4" key="1">
    <citation type="journal article" date="2017" name="PLoS Biol.">
        <title>The sea cucumber genome provides insights into morphological evolution and visceral regeneration.</title>
        <authorList>
            <person name="Zhang X."/>
            <person name="Sun L."/>
            <person name="Yuan J."/>
            <person name="Sun Y."/>
            <person name="Gao Y."/>
            <person name="Zhang L."/>
            <person name="Li S."/>
            <person name="Dai H."/>
            <person name="Hamel J.F."/>
            <person name="Liu C."/>
            <person name="Yu Y."/>
            <person name="Liu S."/>
            <person name="Lin W."/>
            <person name="Guo K."/>
            <person name="Jin S."/>
            <person name="Xu P."/>
            <person name="Storey K.B."/>
            <person name="Huan P."/>
            <person name="Zhang T."/>
            <person name="Zhou Y."/>
            <person name="Zhang J."/>
            <person name="Lin C."/>
            <person name="Li X."/>
            <person name="Xing L."/>
            <person name="Huo D."/>
            <person name="Sun M."/>
            <person name="Wang L."/>
            <person name="Mercier A."/>
            <person name="Li F."/>
            <person name="Yang H."/>
            <person name="Xiang J."/>
        </authorList>
    </citation>
    <scope>NUCLEOTIDE SEQUENCE [LARGE SCALE GENOMIC DNA]</scope>
    <source>
        <strain evidence="3">Shaxun</strain>
        <tissue evidence="3">Muscle</tissue>
    </source>
</reference>
<dbReference type="PANTHER" id="PTHR45971:SF1">
    <property type="entry name" value="RUBICON, ISOFORM A"/>
    <property type="match status" value="1"/>
</dbReference>